<dbReference type="GeneID" id="25261658"/>
<evidence type="ECO:0000313" key="3">
    <source>
        <dbReference type="Proteomes" id="UP000027361"/>
    </source>
</evidence>
<feature type="region of interest" description="Disordered" evidence="1">
    <location>
        <begin position="1"/>
        <end position="39"/>
    </location>
</feature>
<dbReference type="AlphaFoldDB" id="A0A066VPQ7"/>
<feature type="compositionally biased region" description="Basic and acidic residues" evidence="1">
    <location>
        <begin position="15"/>
        <end position="32"/>
    </location>
</feature>
<feature type="non-terminal residue" evidence="2">
    <location>
        <position position="330"/>
    </location>
</feature>
<name>A0A066VPQ7_TILAU</name>
<accession>A0A066VPQ7</accession>
<evidence type="ECO:0000256" key="1">
    <source>
        <dbReference type="SAM" id="MobiDB-lite"/>
    </source>
</evidence>
<reference evidence="2 3" key="1">
    <citation type="submission" date="2014-05" db="EMBL/GenBank/DDBJ databases">
        <title>Draft genome sequence of a rare smut relative, Tilletiaria anomala UBC 951.</title>
        <authorList>
            <consortium name="DOE Joint Genome Institute"/>
            <person name="Toome M."/>
            <person name="Kuo A."/>
            <person name="Henrissat B."/>
            <person name="Lipzen A."/>
            <person name="Tritt A."/>
            <person name="Yoshinaga Y."/>
            <person name="Zane M."/>
            <person name="Barry K."/>
            <person name="Grigoriev I.V."/>
            <person name="Spatafora J.W."/>
            <person name="Aimea M.C."/>
        </authorList>
    </citation>
    <scope>NUCLEOTIDE SEQUENCE [LARGE SCALE GENOMIC DNA]</scope>
    <source>
        <strain evidence="2 3">UBC 951</strain>
    </source>
</reference>
<feature type="non-terminal residue" evidence="2">
    <location>
        <position position="1"/>
    </location>
</feature>
<sequence>MDVPPEASKMRACRPPRERSASVALQEKREVPSLDQTSRSGAIVMSAPLSWFAPPPSSSPILTHDPTTRSLLPPLPPCLNFSAAASRSPLSAGTDLEKASLSLYFPPALKKTAYPRLEPAGSPRLFSAMRSMVILALCVLLTFSLQTIARLTPAQDASAAQENDGHSSFSYLAKYTAPSAFPTSAFSSYYQPPSGTTVQPRPAITNGIPGNQAAGDYFPDQVAAPSFLPTGAPSSEAVYPLASASPKPPSDVSAEAFAAQIQQDISTIIDTPSNATYTNCTRCVLALQLGQKLARAYPQQVPGVLVDLCKRYKGGKPIANQACERQYAPS</sequence>
<comment type="caution">
    <text evidence="2">The sequence shown here is derived from an EMBL/GenBank/DDBJ whole genome shotgun (WGS) entry which is preliminary data.</text>
</comment>
<gene>
    <name evidence="2" type="ORF">K437DRAFT_152851</name>
</gene>
<evidence type="ECO:0000313" key="2">
    <source>
        <dbReference type="EMBL" id="KDN43441.1"/>
    </source>
</evidence>
<organism evidence="2 3">
    <name type="scientific">Tilletiaria anomala (strain ATCC 24038 / CBS 436.72 / UBC 951)</name>
    <dbReference type="NCBI Taxonomy" id="1037660"/>
    <lineage>
        <taxon>Eukaryota</taxon>
        <taxon>Fungi</taxon>
        <taxon>Dikarya</taxon>
        <taxon>Basidiomycota</taxon>
        <taxon>Ustilaginomycotina</taxon>
        <taxon>Exobasidiomycetes</taxon>
        <taxon>Georgefischeriales</taxon>
        <taxon>Tilletiariaceae</taxon>
        <taxon>Tilletiaria</taxon>
    </lineage>
</organism>
<dbReference type="Proteomes" id="UP000027361">
    <property type="component" value="Unassembled WGS sequence"/>
</dbReference>
<dbReference type="RefSeq" id="XP_013242394.1">
    <property type="nucleotide sequence ID" value="XM_013386940.1"/>
</dbReference>
<proteinExistence type="predicted"/>
<dbReference type="EMBL" id="JMSN01000061">
    <property type="protein sequence ID" value="KDN43441.1"/>
    <property type="molecule type" value="Genomic_DNA"/>
</dbReference>
<keyword evidence="3" id="KW-1185">Reference proteome</keyword>
<dbReference type="HOGENOM" id="CLU_846118_0_0_1"/>
<dbReference type="STRING" id="1037660.A0A066VPQ7"/>
<protein>
    <submittedName>
        <fullName evidence="2">Uncharacterized protein</fullName>
    </submittedName>
</protein>
<dbReference type="InParanoid" id="A0A066VPQ7"/>